<dbReference type="PANTHER" id="PTHR24148:SF64">
    <property type="entry name" value="HETEROKARYON INCOMPATIBILITY DOMAIN-CONTAINING PROTEIN"/>
    <property type="match status" value="1"/>
</dbReference>
<proteinExistence type="predicted"/>
<organism evidence="1 2">
    <name type="scientific">Coniochaeta hoffmannii</name>
    <dbReference type="NCBI Taxonomy" id="91930"/>
    <lineage>
        <taxon>Eukaryota</taxon>
        <taxon>Fungi</taxon>
        <taxon>Dikarya</taxon>
        <taxon>Ascomycota</taxon>
        <taxon>Pezizomycotina</taxon>
        <taxon>Sordariomycetes</taxon>
        <taxon>Sordariomycetidae</taxon>
        <taxon>Coniochaetales</taxon>
        <taxon>Coniochaetaceae</taxon>
        <taxon>Coniochaeta</taxon>
    </lineage>
</organism>
<protein>
    <submittedName>
        <fullName evidence="1">Uncharacterized protein</fullName>
    </submittedName>
</protein>
<dbReference type="PANTHER" id="PTHR24148">
    <property type="entry name" value="ANKYRIN REPEAT DOMAIN-CONTAINING PROTEIN 39 HOMOLOG-RELATED"/>
    <property type="match status" value="1"/>
</dbReference>
<accession>A0AA38VRF3</accession>
<reference evidence="1" key="1">
    <citation type="submission" date="2022-07" db="EMBL/GenBank/DDBJ databases">
        <title>Fungi with potential for degradation of polypropylene.</title>
        <authorList>
            <person name="Gostincar C."/>
        </authorList>
    </citation>
    <scope>NUCLEOTIDE SEQUENCE</scope>
    <source>
        <strain evidence="1">EXF-13287</strain>
    </source>
</reference>
<dbReference type="Proteomes" id="UP001174691">
    <property type="component" value="Unassembled WGS sequence"/>
</dbReference>
<dbReference type="InterPro" id="IPR052895">
    <property type="entry name" value="HetReg/Transcr_Mod"/>
</dbReference>
<dbReference type="EMBL" id="JANBVN010000036">
    <property type="protein sequence ID" value="KAJ9158391.1"/>
    <property type="molecule type" value="Genomic_DNA"/>
</dbReference>
<gene>
    <name evidence="1" type="ORF">NKR19_g3282</name>
</gene>
<name>A0AA38VRF3_9PEZI</name>
<dbReference type="AlphaFoldDB" id="A0AA38VRF3"/>
<evidence type="ECO:0000313" key="1">
    <source>
        <dbReference type="EMBL" id="KAJ9158391.1"/>
    </source>
</evidence>
<keyword evidence="2" id="KW-1185">Reference proteome</keyword>
<evidence type="ECO:0000313" key="2">
    <source>
        <dbReference type="Proteomes" id="UP001174691"/>
    </source>
</evidence>
<comment type="caution">
    <text evidence="1">The sequence shown here is derived from an EMBL/GenBank/DDBJ whole genome shotgun (WGS) entry which is preliminary data.</text>
</comment>
<dbReference type="Pfam" id="PF26639">
    <property type="entry name" value="Het-6_barrel"/>
    <property type="match status" value="1"/>
</dbReference>
<sequence>MHDMTTETREGWLSLVSLLRLRREYTAGYQRPLSWLLGEFGGSLATKSRDHLFAMLGLAYDADDAAFNPNYDEPLVRVVCRDNGSVLVTEDSRIAPFSACGMTKPRMSVSADQTISEMTGSFIDTIAKVGKSFAEDPKAGPFRSWDFLLDQLKEAEVMVAGLSRYPADDSAQSAFRTMVISGRRDHSTRASKGFIDVYDRAREILALWRRSSRATAVPMGQDKPETHAYINRMFETFDYMRFCTTEKGYMGLCTLNARVGDVVYILHGMHTPYTMRRATGSDTGHLKLFGECYIHGIIDGEALELPGYEPRGGINMVRRRLPVS</sequence>